<name>A0A9P6PUR0_9FUNG</name>
<keyword evidence="2" id="KW-0812">Transmembrane</keyword>
<sequence>MSSSSRNSLTEKDQTALPYPESETEYLSVSRRMSKESSYVFNEKGQVVKDADPEDRVSFEEYQYDSLVKPHQPPLYRRRKFWIWCGVITVVFLAIFIPLLIFVIIPAIAQSVLNGSTMTLVQLNMTSPSETNMDVSMNVQVGGIPSIFNAKLDFTEEILISWNNRLIGAMTLQQVEVTKGKGSIQQVTAFSIKDGAAFADFTKSMVADETFTWTLKSKANLHTLGRDIKDLNVEKDLKMQGSNFAGLRIQKFDMPSAAPDGSGALLSVTAVIANPSPIGMPLGTLTLDLSYEGTALGRVVAKGVQLVGGQDMVLQLDGVLLKQVNQADLDRLSVMISNYVANKVTLTTAKTVSVLPDGVTPISWLTTALTSSPMVIPLVSPEPLKVIQSLAIKDMGLSMRPEAPWAPTAFSNAVQADFKLPFAIPVTITALSNTIMTLSFKGKALADLTTAVWNQTVSDMANNKIVFTLPPSPLNIKDDAHESFQNFLVDVVQNTDTGFDVKGSADAIATTPMGIVQLKVPFETAVALKGIGFATAKPAISNVTVVGGNTDHVLLDTSVGINNPSIFTVDVGPVKLRLQGTVRGLTDMVGDVLVPNLKFGPGLTALQSQIMFKPQDEKFRDAFFSEYMASNRYAVEITGDDQSSTIESLKPAMAALKLVTDAPGLEPKVNLIAGANGTPTLGSVLGNRQIGLTVQAVNPLKADFALNGIVSNVFWKGHFFGQIISGQPFTVGAGQTVTSPNLIMQAPTGFQFGWFMTSTFLPQNLGVLNGAIVPVDMVGNFSVSVGGPAGAGYASGLEYKQDNLQAFMKLDISFTGMRRRRLTLDGDEEENVDVEERRILAQAGPEPSTHDAEAYIQWLKRRLIAEYPEEAKLYAAEHGPLL</sequence>
<evidence type="ECO:0000256" key="2">
    <source>
        <dbReference type="SAM" id="Phobius"/>
    </source>
</evidence>
<gene>
    <name evidence="3" type="ORF">DFQ27_007031</name>
</gene>
<dbReference type="Pfam" id="PF12505">
    <property type="entry name" value="DUF3712"/>
    <property type="match status" value="2"/>
</dbReference>
<dbReference type="OrthoDB" id="10039566at2759"/>
<dbReference type="GO" id="GO:0000329">
    <property type="term" value="C:fungal-type vacuole membrane"/>
    <property type="evidence" value="ECO:0007669"/>
    <property type="project" value="InterPro"/>
</dbReference>
<evidence type="ECO:0000256" key="1">
    <source>
        <dbReference type="SAM" id="MobiDB-lite"/>
    </source>
</evidence>
<comment type="caution">
    <text evidence="3">The sequence shown here is derived from an EMBL/GenBank/DDBJ whole genome shotgun (WGS) entry which is preliminary data.</text>
</comment>
<keyword evidence="2" id="KW-0472">Membrane</keyword>
<dbReference type="InterPro" id="IPR022185">
    <property type="entry name" value="DUF3712"/>
</dbReference>
<evidence type="ECO:0000313" key="3">
    <source>
        <dbReference type="EMBL" id="KAG0254090.1"/>
    </source>
</evidence>
<dbReference type="PANTHER" id="PTHR35895:SF1">
    <property type="entry name" value="LIPID-BINDING SERUM GLYCOPROTEIN C-TERMINAL DOMAIN-CONTAINING PROTEIN"/>
    <property type="match status" value="1"/>
</dbReference>
<accession>A0A9P6PUR0</accession>
<keyword evidence="4" id="KW-1185">Reference proteome</keyword>
<organism evidence="3 4">
    <name type="scientific">Actinomortierella ambigua</name>
    <dbReference type="NCBI Taxonomy" id="1343610"/>
    <lineage>
        <taxon>Eukaryota</taxon>
        <taxon>Fungi</taxon>
        <taxon>Fungi incertae sedis</taxon>
        <taxon>Mucoromycota</taxon>
        <taxon>Mortierellomycotina</taxon>
        <taxon>Mortierellomycetes</taxon>
        <taxon>Mortierellales</taxon>
        <taxon>Mortierellaceae</taxon>
        <taxon>Actinomortierella</taxon>
    </lineage>
</organism>
<proteinExistence type="predicted"/>
<reference evidence="3" key="1">
    <citation type="journal article" date="2020" name="Fungal Divers.">
        <title>Resolving the Mortierellaceae phylogeny through synthesis of multi-gene phylogenetics and phylogenomics.</title>
        <authorList>
            <person name="Vandepol N."/>
            <person name="Liber J."/>
            <person name="Desiro A."/>
            <person name="Na H."/>
            <person name="Kennedy M."/>
            <person name="Barry K."/>
            <person name="Grigoriev I.V."/>
            <person name="Miller A.N."/>
            <person name="O'Donnell K."/>
            <person name="Stajich J.E."/>
            <person name="Bonito G."/>
        </authorList>
    </citation>
    <scope>NUCLEOTIDE SEQUENCE</scope>
    <source>
        <strain evidence="3">BC1065</strain>
    </source>
</reference>
<dbReference type="Proteomes" id="UP000807716">
    <property type="component" value="Unassembled WGS sequence"/>
</dbReference>
<feature type="region of interest" description="Disordered" evidence="1">
    <location>
        <begin position="1"/>
        <end position="23"/>
    </location>
</feature>
<dbReference type="AlphaFoldDB" id="A0A9P6PUR0"/>
<dbReference type="EMBL" id="JAAAJB010000538">
    <property type="protein sequence ID" value="KAG0254090.1"/>
    <property type="molecule type" value="Genomic_DNA"/>
</dbReference>
<feature type="transmembrane region" description="Helical" evidence="2">
    <location>
        <begin position="81"/>
        <end position="109"/>
    </location>
</feature>
<protein>
    <submittedName>
        <fullName evidence="3">Uncharacterized protein</fullName>
    </submittedName>
</protein>
<evidence type="ECO:0000313" key="4">
    <source>
        <dbReference type="Proteomes" id="UP000807716"/>
    </source>
</evidence>
<dbReference type="PANTHER" id="PTHR35895">
    <property type="entry name" value="CHROMOSOME 16, WHOLE GENOME SHOTGUN SEQUENCE"/>
    <property type="match status" value="1"/>
</dbReference>
<dbReference type="InterPro" id="IPR046368">
    <property type="entry name" value="Tag1"/>
</dbReference>
<keyword evidence="2" id="KW-1133">Transmembrane helix</keyword>